<evidence type="ECO:0000256" key="1">
    <source>
        <dbReference type="ARBA" id="ARBA00006247"/>
    </source>
</evidence>
<dbReference type="Gene3D" id="3.40.630.10">
    <property type="entry name" value="Zn peptidases"/>
    <property type="match status" value="1"/>
</dbReference>
<dbReference type="GeneID" id="18820214"/>
<dbReference type="GO" id="GO:0016805">
    <property type="term" value="F:dipeptidase activity"/>
    <property type="evidence" value="ECO:0007669"/>
    <property type="project" value="TreeGrafter"/>
</dbReference>
<dbReference type="SUPFAM" id="SSF55031">
    <property type="entry name" value="Bacterial exopeptidase dimerisation domain"/>
    <property type="match status" value="1"/>
</dbReference>
<protein>
    <recommendedName>
        <fullName evidence="2">Peptidase M20 dimerisation domain-containing protein</fullName>
    </recommendedName>
</protein>
<dbReference type="PANTHER" id="PTHR30575">
    <property type="entry name" value="PEPTIDASE M20"/>
    <property type="match status" value="1"/>
</dbReference>
<dbReference type="Proteomes" id="UP000008064">
    <property type="component" value="Unassembled WGS sequence"/>
</dbReference>
<name>F8P443_SERL9</name>
<dbReference type="InterPro" id="IPR052030">
    <property type="entry name" value="Peptidase_M20/M20A_hydrolases"/>
</dbReference>
<dbReference type="InterPro" id="IPR002933">
    <property type="entry name" value="Peptidase_M20"/>
</dbReference>
<dbReference type="NCBIfam" id="TIGR01891">
    <property type="entry name" value="amidohydrolases"/>
    <property type="match status" value="1"/>
</dbReference>
<dbReference type="Gene3D" id="3.30.70.360">
    <property type="match status" value="1"/>
</dbReference>
<dbReference type="Pfam" id="PF01546">
    <property type="entry name" value="Peptidase_M20"/>
    <property type="match status" value="1"/>
</dbReference>
<dbReference type="CDD" id="cd05672">
    <property type="entry name" value="M20_ACY1L2-like"/>
    <property type="match status" value="1"/>
</dbReference>
<dbReference type="InterPro" id="IPR036264">
    <property type="entry name" value="Bact_exopeptidase_dim_dom"/>
</dbReference>
<dbReference type="EMBL" id="GL945437">
    <property type="protein sequence ID" value="EGO22291.1"/>
    <property type="molecule type" value="Genomic_DNA"/>
</dbReference>
<dbReference type="Pfam" id="PF07687">
    <property type="entry name" value="M20_dimer"/>
    <property type="match status" value="1"/>
</dbReference>
<dbReference type="SUPFAM" id="SSF53187">
    <property type="entry name" value="Zn-dependent exopeptidases"/>
    <property type="match status" value="1"/>
</dbReference>
<dbReference type="KEGG" id="sla:SERLADRAFT_472924"/>
<reference evidence="3" key="1">
    <citation type="submission" date="2011-04" db="EMBL/GenBank/DDBJ databases">
        <title>Evolution of plant cell wall degrading machinery underlies the functional diversity of forest fungi.</title>
        <authorList>
            <consortium name="US DOE Joint Genome Institute (JGI-PGF)"/>
            <person name="Eastwood D.C."/>
            <person name="Floudas D."/>
            <person name="Binder M."/>
            <person name="Majcherczyk A."/>
            <person name="Schneider P."/>
            <person name="Aerts A."/>
            <person name="Asiegbu F.O."/>
            <person name="Baker S.E."/>
            <person name="Barry K."/>
            <person name="Bendiksby M."/>
            <person name="Blumentritt M."/>
            <person name="Coutinho P.M."/>
            <person name="Cullen D."/>
            <person name="Cullen D."/>
            <person name="Gathman A."/>
            <person name="Goodell B."/>
            <person name="Henrissat B."/>
            <person name="Ihrmark K."/>
            <person name="Kauserud H."/>
            <person name="Kohler A."/>
            <person name="LaButti K."/>
            <person name="Lapidus A."/>
            <person name="Lavin J.L."/>
            <person name="Lee Y.-H."/>
            <person name="Lindquist E."/>
            <person name="Lilly W."/>
            <person name="Lucas S."/>
            <person name="Morin E."/>
            <person name="Murat C."/>
            <person name="Oguiza J.A."/>
            <person name="Park J."/>
            <person name="Pisabarro A.G."/>
            <person name="Riley R."/>
            <person name="Rosling A."/>
            <person name="Salamov A."/>
            <person name="Schmidt O."/>
            <person name="Schmutz J."/>
            <person name="Skrede I."/>
            <person name="Stenlid J."/>
            <person name="Wiebenga A."/>
            <person name="Xie X."/>
            <person name="Kues U."/>
            <person name="Hibbett D.S."/>
            <person name="Hoffmeister D."/>
            <person name="Hogberg N."/>
            <person name="Martin F."/>
            <person name="Grigoriev I.V."/>
            <person name="Watkinson S.C."/>
        </authorList>
    </citation>
    <scope>NUCLEOTIDE SEQUENCE</scope>
    <source>
        <strain evidence="3">S7.9</strain>
    </source>
</reference>
<evidence type="ECO:0000313" key="3">
    <source>
        <dbReference type="EMBL" id="EGO22291.1"/>
    </source>
</evidence>
<proteinExistence type="inferred from homology"/>
<evidence type="ECO:0000259" key="2">
    <source>
        <dbReference type="Pfam" id="PF07687"/>
    </source>
</evidence>
<dbReference type="PANTHER" id="PTHR30575:SF0">
    <property type="entry name" value="XAA-ARG DIPEPTIDASE"/>
    <property type="match status" value="1"/>
</dbReference>
<dbReference type="FunFam" id="3.30.70.360:FF:000004">
    <property type="entry name" value="Peptidase M20 domain-containing protein 2"/>
    <property type="match status" value="1"/>
</dbReference>
<organism>
    <name type="scientific">Serpula lacrymans var. lacrymans (strain S7.9)</name>
    <name type="common">Dry rot fungus</name>
    <dbReference type="NCBI Taxonomy" id="578457"/>
    <lineage>
        <taxon>Eukaryota</taxon>
        <taxon>Fungi</taxon>
        <taxon>Dikarya</taxon>
        <taxon>Basidiomycota</taxon>
        <taxon>Agaricomycotina</taxon>
        <taxon>Agaricomycetes</taxon>
        <taxon>Agaricomycetidae</taxon>
        <taxon>Boletales</taxon>
        <taxon>Coniophorineae</taxon>
        <taxon>Serpulaceae</taxon>
        <taxon>Serpula</taxon>
    </lineage>
</organism>
<dbReference type="InterPro" id="IPR017439">
    <property type="entry name" value="Amidohydrolase"/>
</dbReference>
<dbReference type="InterPro" id="IPR011650">
    <property type="entry name" value="Peptidase_M20_dimer"/>
</dbReference>
<dbReference type="RefSeq" id="XP_007320829.1">
    <property type="nucleotide sequence ID" value="XM_007320767.1"/>
</dbReference>
<dbReference type="HOGENOM" id="CLU_031812_1_1_1"/>
<dbReference type="AlphaFoldDB" id="F8P443"/>
<gene>
    <name evidence="3" type="ORF">SERLADRAFT_472924</name>
</gene>
<feature type="domain" description="Peptidase M20 dimerisation" evidence="2">
    <location>
        <begin position="282"/>
        <end position="375"/>
    </location>
</feature>
<sequence length="507" mass="55032">MSTPEAPHMQAGCLGGIFKTRFRRSSNLKGHNTPLVTSDNPAPSALRRDELAHRSSASPGPSGVSGEHKPNIYYGTCCDFSGKDYTTNWPIWEDPPPYSNTGSSGIFRAEVMRTIEYVLDQLDPTLRKLSLQIHDNPEIMFQEKFAHDTLSQFMESHGFSVTRHYLGMDTAWRAEFAHGKGGRVLGVNSEMDALPMIGHACGHNLIAISGVGVAIAVKAALETHNVPGKVVLLGTPAEEGGGGKVILLERGGYTDMDVCVMCHPAPGIAHSAGISTSLAMQAMEVEFFGQSAHAAAAPWEGTNALDAAFLAYSSIAVLRQQIKPDHRVHGVIKGHNGAANVIPDYAKMRWYVRAPTREQLFSLRDRVQACFKAAAMATSCRANIEFGLPYLELRQNSVLGAEFIRTANNHCGIVSEVWEFASAASTDFGNVTYELPSIHPIFAIPTQPHGGNHSPAFAESARSTEAHKACMAISKGLALTGFRVINDDDFFRKVRDAFELSKTDKTH</sequence>
<dbReference type="OrthoDB" id="6119954at2759"/>
<accession>F8P443</accession>
<comment type="similarity">
    <text evidence="1">Belongs to the peptidase M20A family.</text>
</comment>